<reference evidence="3" key="1">
    <citation type="submission" date="2024-02" db="UniProtKB">
        <authorList>
            <consortium name="WormBaseParasite"/>
        </authorList>
    </citation>
    <scope>IDENTIFICATION</scope>
</reference>
<keyword evidence="1" id="KW-0472">Membrane</keyword>
<protein>
    <submittedName>
        <fullName evidence="3">Uncharacterized protein</fullName>
    </submittedName>
</protein>
<dbReference type="AlphaFoldDB" id="A0AAF3ETL0"/>
<accession>A0AAF3ETL0</accession>
<feature type="transmembrane region" description="Helical" evidence="1">
    <location>
        <begin position="28"/>
        <end position="48"/>
    </location>
</feature>
<evidence type="ECO:0000313" key="2">
    <source>
        <dbReference type="Proteomes" id="UP000887575"/>
    </source>
</evidence>
<evidence type="ECO:0000313" key="3">
    <source>
        <dbReference type="WBParaSite" id="MBELARI_LOCUS17499"/>
    </source>
</evidence>
<name>A0AAF3ETL0_9BILA</name>
<keyword evidence="2" id="KW-1185">Reference proteome</keyword>
<keyword evidence="1" id="KW-0812">Transmembrane</keyword>
<keyword evidence="1" id="KW-1133">Transmembrane helix</keyword>
<sequence>MNFILPNSTHGAYIRPSYLEEYFDKMKIVETVNLFIMIPSLLIYYYLFTAQRICHPNLTTLMLSQPIGMTISTII</sequence>
<dbReference type="Proteomes" id="UP000887575">
    <property type="component" value="Unassembled WGS sequence"/>
</dbReference>
<organism evidence="2 3">
    <name type="scientific">Mesorhabditis belari</name>
    <dbReference type="NCBI Taxonomy" id="2138241"/>
    <lineage>
        <taxon>Eukaryota</taxon>
        <taxon>Metazoa</taxon>
        <taxon>Ecdysozoa</taxon>
        <taxon>Nematoda</taxon>
        <taxon>Chromadorea</taxon>
        <taxon>Rhabditida</taxon>
        <taxon>Rhabditina</taxon>
        <taxon>Rhabditomorpha</taxon>
        <taxon>Rhabditoidea</taxon>
        <taxon>Rhabditidae</taxon>
        <taxon>Mesorhabditinae</taxon>
        <taxon>Mesorhabditis</taxon>
    </lineage>
</organism>
<dbReference type="WBParaSite" id="MBELARI_LOCUS17499">
    <property type="protein sequence ID" value="MBELARI_LOCUS17499"/>
    <property type="gene ID" value="MBELARI_LOCUS17499"/>
</dbReference>
<evidence type="ECO:0000256" key="1">
    <source>
        <dbReference type="SAM" id="Phobius"/>
    </source>
</evidence>
<proteinExistence type="predicted"/>